<name>A0AAE0T7Z3_9BIVA</name>
<evidence type="ECO:0000259" key="1">
    <source>
        <dbReference type="Pfam" id="PF01935"/>
    </source>
</evidence>
<dbReference type="EMBL" id="JAEAOA010000085">
    <property type="protein sequence ID" value="KAK3604945.1"/>
    <property type="molecule type" value="Genomic_DNA"/>
</dbReference>
<reference evidence="2" key="1">
    <citation type="journal article" date="2021" name="Genome Biol. Evol.">
        <title>A High-Quality Reference Genome for a Parasitic Bivalve with Doubly Uniparental Inheritance (Bivalvia: Unionida).</title>
        <authorList>
            <person name="Smith C.H."/>
        </authorList>
    </citation>
    <scope>NUCLEOTIDE SEQUENCE</scope>
    <source>
        <strain evidence="2">CHS0354</strain>
    </source>
</reference>
<reference evidence="2" key="3">
    <citation type="submission" date="2023-05" db="EMBL/GenBank/DDBJ databases">
        <authorList>
            <person name="Smith C.H."/>
        </authorList>
    </citation>
    <scope>NUCLEOTIDE SEQUENCE</scope>
    <source>
        <strain evidence="2">CHS0354</strain>
        <tissue evidence="2">Mantle</tissue>
    </source>
</reference>
<proteinExistence type="predicted"/>
<dbReference type="Pfam" id="PF01935">
    <property type="entry name" value="DUF87"/>
    <property type="match status" value="1"/>
</dbReference>
<organism evidence="2 3">
    <name type="scientific">Potamilus streckersoni</name>
    <dbReference type="NCBI Taxonomy" id="2493646"/>
    <lineage>
        <taxon>Eukaryota</taxon>
        <taxon>Metazoa</taxon>
        <taxon>Spiralia</taxon>
        <taxon>Lophotrochozoa</taxon>
        <taxon>Mollusca</taxon>
        <taxon>Bivalvia</taxon>
        <taxon>Autobranchia</taxon>
        <taxon>Heteroconchia</taxon>
        <taxon>Palaeoheterodonta</taxon>
        <taxon>Unionida</taxon>
        <taxon>Unionoidea</taxon>
        <taxon>Unionidae</taxon>
        <taxon>Ambleminae</taxon>
        <taxon>Lampsilini</taxon>
        <taxon>Potamilus</taxon>
    </lineage>
</organism>
<dbReference type="SUPFAM" id="SSF52540">
    <property type="entry name" value="P-loop containing nucleoside triphosphate hydrolases"/>
    <property type="match status" value="1"/>
</dbReference>
<comment type="caution">
    <text evidence="2">The sequence shown here is derived from an EMBL/GenBank/DDBJ whole genome shotgun (WGS) entry which is preliminary data.</text>
</comment>
<dbReference type="Pfam" id="PF13289">
    <property type="entry name" value="SIR2_2"/>
    <property type="match status" value="1"/>
</dbReference>
<dbReference type="CDD" id="cd01127">
    <property type="entry name" value="TrwB_TraG_TraD_VirD4"/>
    <property type="match status" value="1"/>
</dbReference>
<reference evidence="2" key="2">
    <citation type="journal article" date="2021" name="Genome Biol. Evol.">
        <title>Developing a high-quality reference genome for a parasitic bivalve with doubly uniparental inheritance (Bivalvia: Unionida).</title>
        <authorList>
            <person name="Smith C.H."/>
        </authorList>
    </citation>
    <scope>NUCLEOTIDE SEQUENCE</scope>
    <source>
        <strain evidence="2">CHS0354</strain>
        <tissue evidence="2">Mantle</tissue>
    </source>
</reference>
<evidence type="ECO:0000313" key="2">
    <source>
        <dbReference type="EMBL" id="KAK3604945.1"/>
    </source>
</evidence>
<dbReference type="PANTHER" id="PTHR42957">
    <property type="entry name" value="HELICASE MJ1565-RELATED"/>
    <property type="match status" value="1"/>
</dbReference>
<feature type="domain" description="Helicase HerA central" evidence="1">
    <location>
        <begin position="527"/>
        <end position="714"/>
    </location>
</feature>
<dbReference type="Gene3D" id="3.40.50.300">
    <property type="entry name" value="P-loop containing nucleotide triphosphate hydrolases"/>
    <property type="match status" value="2"/>
</dbReference>
<gene>
    <name evidence="2" type="ORF">CHS0354_000609</name>
</gene>
<dbReference type="InterPro" id="IPR008571">
    <property type="entry name" value="HerA-like"/>
</dbReference>
<dbReference type="PANTHER" id="PTHR42957:SF1">
    <property type="entry name" value="HELICASE MJ1565-RELATED"/>
    <property type="match status" value="1"/>
</dbReference>
<dbReference type="AlphaFoldDB" id="A0AAE0T7Z3"/>
<dbReference type="InterPro" id="IPR002789">
    <property type="entry name" value="HerA_central"/>
</dbReference>
<keyword evidence="3" id="KW-1185">Reference proteome</keyword>
<sequence length="1034" mass="118613">MEIYFYKGNDNTLANIKGKPDTESGESQESTDLKAKTKKLQESFLKVLDNKNLSFLLGSGCSSFKLKNEDIGIPVMAPLAKEFYTRPDFEEPKKWLKTELSIDVEHTNFATNLETFLSTLHSLSFYHSMTKEAVIEEKSFAELSNENKVEYIIKQARNFLLEKCLNAENARSEELKASIDKPLIETYKLFYRKLLSRNPTLPRLNIFTTNYDLYSERAMDLLGIHYVNGFTGGISKFFNPAIFNYALAEKMDLSQSKWSVIDNFFYLYKIHGSVNWIEAEGENKLFKVKEIQEPTFEDLKDKETIMIHPTPLKYNASLGSPYSDLFREFQKKLMQNNNILVTIGYSFSDEHINNLIFQAFTIPSFRLIVIGEPTDKNAIGKLLELLSGLDNFNVSGFDDIHYFAQLNSYVIVPYQNYYIVAEVSGVREKDLNVPFSNPTDQILSKIQAGKFLEVLPIGTIKNAKDDSLNFEFGVSVYPTLYSDVLYIKEKELDTIFKTENIKVQICNDSENCKKGKCNCKFRYTSLPIGKSTIFPDYEVKLDIDKFFGSHSAILGNTGSGKSCTIASMLQTLYKFEDNSATGSTFIFFDVNGEYKQAFEKITDRNANIKVKNFSIDSNSETEKFILPHWFLNIDEWALLLKASERTQLPILRNALSLAVLLSKEDNGNNEITKIKNHILATCITQILRDESSSPSKKDRIKSILQKFNTNDINLSNQISEPSNNSGENLTIEKCLFINYGEMKGINHIHEYLEKKDNQGNFVFLTNNFSLPPYQSNQKFTFSKLEEALDIAILFEESYGNKQIRDYCSSLMTRFKSLKERDDFKFLTKNTKDLKPSDYLNDFLGIDGDSKKNQVIIIDLNSAYDETVEIISCVLSRMIFERLRNAKERNVYPVNLVLEEAHRYISLDSGKVFGDANRIFERIAKEGRKYGMFLLISSQRPSELSKTVLSQCSNFIVHRIQNPEDLSHIRQITPHISETILRRMPSIPTQHALIFGHAVNLPTTFKVNEADPKPKSDNNKISENWFKEKEFKPNI</sequence>
<evidence type="ECO:0000313" key="3">
    <source>
        <dbReference type="Proteomes" id="UP001195483"/>
    </source>
</evidence>
<accession>A0AAE0T7Z3</accession>
<dbReference type="Proteomes" id="UP001195483">
    <property type="component" value="Unassembled WGS sequence"/>
</dbReference>
<dbReference type="InterPro" id="IPR027417">
    <property type="entry name" value="P-loop_NTPase"/>
</dbReference>
<protein>
    <recommendedName>
        <fullName evidence="1">Helicase HerA central domain-containing protein</fullName>
    </recommendedName>
</protein>